<dbReference type="InterPro" id="IPR050879">
    <property type="entry name" value="Acyltransferase_3"/>
</dbReference>
<keyword evidence="3" id="KW-0808">Transferase</keyword>
<dbReference type="PANTHER" id="PTHR23028">
    <property type="entry name" value="ACETYLTRANSFERASE"/>
    <property type="match status" value="1"/>
</dbReference>
<dbReference type="AlphaFoldDB" id="A0A3S4Y3Z9"/>
<dbReference type="GO" id="GO:0016746">
    <property type="term" value="F:acyltransferase activity"/>
    <property type="evidence" value="ECO:0007669"/>
    <property type="project" value="UniProtKB-KW"/>
</dbReference>
<sequence length="318" mass="35324">MLLVVLYHVWIGKVSGGVDVFLFISAFLLSLSFMRKINEGKALNLLAYWTHVFARLLPAAAVVIVLTLAASLTILPALYWNARAVDAQASLFYYQNWNLANGAVNYFAQGISDKSPFQHFWSLSIQGQIFLLWPILFAVAAFLVHRVRFKPVPAAVTVFGTVFMTSFALQMTAAFEPIAQRTGTNQMNLLETGCPYPFAAPEGYLNDRKKRCIAFSQKATEEILRLKPTTVVIIATTTDTSADAETTDPNLDETLRVFTDAGIQVIGLRDNPRFAQDMYVCAIRAQGIRAAVLNPLSRNMVIIPPHQFSRNMQTVVPT</sequence>
<evidence type="ECO:0000259" key="2">
    <source>
        <dbReference type="Pfam" id="PF19040"/>
    </source>
</evidence>
<feature type="domain" description="SGNH" evidence="2">
    <location>
        <begin position="166"/>
        <end position="289"/>
    </location>
</feature>
<proteinExistence type="predicted"/>
<keyword evidence="1" id="KW-1133">Transmembrane helix</keyword>
<dbReference type="STRING" id="762948.HMPREF0733_10145"/>
<dbReference type="EMBL" id="LR134521">
    <property type="protein sequence ID" value="VEJ29899.1"/>
    <property type="molecule type" value="Genomic_DNA"/>
</dbReference>
<dbReference type="EC" id="2.3.1.-" evidence="3"/>
<accession>A0A3S4Y3Z9</accession>
<reference evidence="3 4" key="1">
    <citation type="submission" date="2018-12" db="EMBL/GenBank/DDBJ databases">
        <authorList>
            <consortium name="Pathogen Informatics"/>
        </authorList>
    </citation>
    <scope>NUCLEOTIDE SEQUENCE [LARGE SCALE GENOMIC DNA]</scope>
    <source>
        <strain evidence="3 4">NCTC10918</strain>
    </source>
</reference>
<dbReference type="PANTHER" id="PTHR23028:SF53">
    <property type="entry name" value="ACYL_TRANSF_3 DOMAIN-CONTAINING PROTEIN"/>
    <property type="match status" value="1"/>
</dbReference>
<dbReference type="GO" id="GO:0009103">
    <property type="term" value="P:lipopolysaccharide biosynthetic process"/>
    <property type="evidence" value="ECO:0007669"/>
    <property type="project" value="TreeGrafter"/>
</dbReference>
<dbReference type="Pfam" id="PF19040">
    <property type="entry name" value="SGNH"/>
    <property type="match status" value="1"/>
</dbReference>
<keyword evidence="1" id="KW-0812">Transmembrane</keyword>
<organism evidence="3 4">
    <name type="scientific">Rothia dentocariosa</name>
    <dbReference type="NCBI Taxonomy" id="2047"/>
    <lineage>
        <taxon>Bacteria</taxon>
        <taxon>Bacillati</taxon>
        <taxon>Actinomycetota</taxon>
        <taxon>Actinomycetes</taxon>
        <taxon>Micrococcales</taxon>
        <taxon>Micrococcaceae</taxon>
        <taxon>Rothia</taxon>
    </lineage>
</organism>
<dbReference type="InterPro" id="IPR043968">
    <property type="entry name" value="SGNH"/>
</dbReference>
<name>A0A3S4Y3Z9_9MICC</name>
<dbReference type="Proteomes" id="UP000270988">
    <property type="component" value="Chromosome"/>
</dbReference>
<gene>
    <name evidence="3" type="primary">oatA_2</name>
    <name evidence="3" type="ORF">NCTC10918_01171</name>
</gene>
<evidence type="ECO:0000313" key="4">
    <source>
        <dbReference type="Proteomes" id="UP000270988"/>
    </source>
</evidence>
<evidence type="ECO:0000256" key="1">
    <source>
        <dbReference type="SAM" id="Phobius"/>
    </source>
</evidence>
<keyword evidence="1" id="KW-0472">Membrane</keyword>
<feature type="transmembrane region" description="Helical" evidence="1">
    <location>
        <begin position="156"/>
        <end position="175"/>
    </location>
</feature>
<feature type="transmembrane region" description="Helical" evidence="1">
    <location>
        <begin position="6"/>
        <end position="31"/>
    </location>
</feature>
<feature type="transmembrane region" description="Helical" evidence="1">
    <location>
        <begin position="125"/>
        <end position="144"/>
    </location>
</feature>
<evidence type="ECO:0000313" key="3">
    <source>
        <dbReference type="EMBL" id="VEJ29899.1"/>
    </source>
</evidence>
<feature type="transmembrane region" description="Helical" evidence="1">
    <location>
        <begin position="52"/>
        <end position="80"/>
    </location>
</feature>
<dbReference type="GO" id="GO:0016020">
    <property type="term" value="C:membrane"/>
    <property type="evidence" value="ECO:0007669"/>
    <property type="project" value="TreeGrafter"/>
</dbReference>
<keyword evidence="3" id="KW-0012">Acyltransferase</keyword>
<protein>
    <submittedName>
        <fullName evidence="3">O-acetyltransferase OatA</fullName>
        <ecNumber evidence="3">2.3.1.-</ecNumber>
    </submittedName>
</protein>